<dbReference type="Gene3D" id="2.10.25.10">
    <property type="entry name" value="Laminin"/>
    <property type="match status" value="1"/>
</dbReference>
<keyword evidence="2" id="KW-0732">Signal</keyword>
<dbReference type="Pfam" id="PF00008">
    <property type="entry name" value="EGF"/>
    <property type="match status" value="1"/>
</dbReference>
<dbReference type="InterPro" id="IPR000742">
    <property type="entry name" value="EGF"/>
</dbReference>
<keyword evidence="1" id="KW-0245">EGF-like domain</keyword>
<keyword evidence="1" id="KW-1015">Disulfide bond</keyword>
<protein>
    <submittedName>
        <fullName evidence="5">EGF-like domain-containing protein</fullName>
    </submittedName>
</protein>
<feature type="disulfide bond" evidence="1">
    <location>
        <begin position="48"/>
        <end position="57"/>
    </location>
</feature>
<dbReference type="SUPFAM" id="SSF57196">
    <property type="entry name" value="EGF/Laminin"/>
    <property type="match status" value="1"/>
</dbReference>
<evidence type="ECO:0000313" key="5">
    <source>
        <dbReference type="WBParaSite" id="PSAMB.scaffold5082size12706.g25868.t1"/>
    </source>
</evidence>
<dbReference type="AlphaFoldDB" id="A0A914WTI4"/>
<feature type="chain" id="PRO_5036927905" evidence="2">
    <location>
        <begin position="22"/>
        <end position="124"/>
    </location>
</feature>
<dbReference type="PROSITE" id="PS00022">
    <property type="entry name" value="EGF_1"/>
    <property type="match status" value="1"/>
</dbReference>
<reference evidence="5" key="1">
    <citation type="submission" date="2022-11" db="UniProtKB">
        <authorList>
            <consortium name="WormBaseParasite"/>
        </authorList>
    </citation>
    <scope>IDENTIFICATION</scope>
</reference>
<keyword evidence="4" id="KW-1185">Reference proteome</keyword>
<dbReference type="Proteomes" id="UP000887566">
    <property type="component" value="Unplaced"/>
</dbReference>
<feature type="signal peptide" evidence="2">
    <location>
        <begin position="1"/>
        <end position="21"/>
    </location>
</feature>
<comment type="caution">
    <text evidence="1">Lacks conserved residue(s) required for the propagation of feature annotation.</text>
</comment>
<evidence type="ECO:0000256" key="1">
    <source>
        <dbReference type="PROSITE-ProRule" id="PRU00076"/>
    </source>
</evidence>
<feature type="domain" description="EGF-like" evidence="3">
    <location>
        <begin position="21"/>
        <end position="58"/>
    </location>
</feature>
<name>A0A914WTI4_9BILA</name>
<dbReference type="WBParaSite" id="PSAMB.scaffold5082size12706.g25868.t1">
    <property type="protein sequence ID" value="PSAMB.scaffold5082size12706.g25868.t1"/>
    <property type="gene ID" value="PSAMB.scaffold5082size12706.g25868"/>
</dbReference>
<accession>A0A914WTI4</accession>
<sequence>MFWFQCFFVQVLTAVTWGAIAGPGCPPDYCQNGATCFMDSNNNLECLCSDEYQGSRCELPSGPYHSEPSDQIHPIPIDDMNTFHSMNTTGNMERTNEVRATRDMTMRLVHTFIVFVYSHTNEWR</sequence>
<proteinExistence type="predicted"/>
<evidence type="ECO:0000259" key="3">
    <source>
        <dbReference type="PROSITE" id="PS50026"/>
    </source>
</evidence>
<dbReference type="PROSITE" id="PS50026">
    <property type="entry name" value="EGF_3"/>
    <property type="match status" value="1"/>
</dbReference>
<evidence type="ECO:0000313" key="4">
    <source>
        <dbReference type="Proteomes" id="UP000887566"/>
    </source>
</evidence>
<organism evidence="4 5">
    <name type="scientific">Plectus sambesii</name>
    <dbReference type="NCBI Taxonomy" id="2011161"/>
    <lineage>
        <taxon>Eukaryota</taxon>
        <taxon>Metazoa</taxon>
        <taxon>Ecdysozoa</taxon>
        <taxon>Nematoda</taxon>
        <taxon>Chromadorea</taxon>
        <taxon>Plectida</taxon>
        <taxon>Plectina</taxon>
        <taxon>Plectoidea</taxon>
        <taxon>Plectidae</taxon>
        <taxon>Plectus</taxon>
    </lineage>
</organism>
<evidence type="ECO:0000256" key="2">
    <source>
        <dbReference type="SAM" id="SignalP"/>
    </source>
</evidence>